<evidence type="ECO:0000256" key="11">
    <source>
        <dbReference type="PROSITE-ProRule" id="PRU01360"/>
    </source>
</evidence>
<evidence type="ECO:0000256" key="10">
    <source>
        <dbReference type="ARBA" id="ARBA00023237"/>
    </source>
</evidence>
<keyword evidence="5 11" id="KW-0812">Transmembrane</keyword>
<keyword evidence="9 11" id="KW-0472">Membrane</keyword>
<dbReference type="InterPro" id="IPR036942">
    <property type="entry name" value="Beta-barrel_TonB_sf"/>
</dbReference>
<dbReference type="Gene3D" id="2.40.170.20">
    <property type="entry name" value="TonB-dependent receptor, beta-barrel domain"/>
    <property type="match status" value="1"/>
</dbReference>
<keyword evidence="10 11" id="KW-0998">Cell outer membrane</keyword>
<feature type="domain" description="TonB-dependent receptor-like beta-barrel" evidence="14">
    <location>
        <begin position="331"/>
        <end position="770"/>
    </location>
</feature>
<dbReference type="PROSITE" id="PS52016">
    <property type="entry name" value="TONB_DEPENDENT_REC_3"/>
    <property type="match status" value="1"/>
</dbReference>
<evidence type="ECO:0000259" key="14">
    <source>
        <dbReference type="Pfam" id="PF00593"/>
    </source>
</evidence>
<dbReference type="Pfam" id="PF00593">
    <property type="entry name" value="TonB_dep_Rec_b-barrel"/>
    <property type="match status" value="1"/>
</dbReference>
<evidence type="ECO:0000256" key="5">
    <source>
        <dbReference type="ARBA" id="ARBA00022692"/>
    </source>
</evidence>
<evidence type="ECO:0000256" key="2">
    <source>
        <dbReference type="ARBA" id="ARBA00022448"/>
    </source>
</evidence>
<dbReference type="InterPro" id="IPR039426">
    <property type="entry name" value="TonB-dep_rcpt-like"/>
</dbReference>
<gene>
    <name evidence="16" type="ORF">SAMN06295987_104227</name>
</gene>
<accession>A0A1U6I5S2</accession>
<evidence type="ECO:0000313" key="17">
    <source>
        <dbReference type="Proteomes" id="UP000190989"/>
    </source>
</evidence>
<organism evidence="16 17">
    <name type="scientific">Novosphingobium mathurense</name>
    <dbReference type="NCBI Taxonomy" id="428990"/>
    <lineage>
        <taxon>Bacteria</taxon>
        <taxon>Pseudomonadati</taxon>
        <taxon>Pseudomonadota</taxon>
        <taxon>Alphaproteobacteria</taxon>
        <taxon>Sphingomonadales</taxon>
        <taxon>Sphingomonadaceae</taxon>
        <taxon>Novosphingobium</taxon>
    </lineage>
</organism>
<dbReference type="STRING" id="428990.SAMN06295987_104227"/>
<comment type="similarity">
    <text evidence="11 12">Belongs to the TonB-dependent receptor family.</text>
</comment>
<keyword evidence="17" id="KW-1185">Reference proteome</keyword>
<keyword evidence="3 11" id="KW-1134">Transmembrane beta strand</keyword>
<evidence type="ECO:0000256" key="1">
    <source>
        <dbReference type="ARBA" id="ARBA00004571"/>
    </source>
</evidence>
<dbReference type="Proteomes" id="UP000190989">
    <property type="component" value="Unassembled WGS sequence"/>
</dbReference>
<dbReference type="EMBL" id="FVZE01000004">
    <property type="protein sequence ID" value="SLK03357.1"/>
    <property type="molecule type" value="Genomic_DNA"/>
</dbReference>
<evidence type="ECO:0000256" key="3">
    <source>
        <dbReference type="ARBA" id="ARBA00022452"/>
    </source>
</evidence>
<dbReference type="GO" id="GO:0009279">
    <property type="term" value="C:cell outer membrane"/>
    <property type="evidence" value="ECO:0007669"/>
    <property type="project" value="UniProtKB-SubCell"/>
</dbReference>
<feature type="chain" id="PRO_5013115237" evidence="13">
    <location>
        <begin position="30"/>
        <end position="817"/>
    </location>
</feature>
<dbReference type="InterPro" id="IPR012910">
    <property type="entry name" value="Plug_dom"/>
</dbReference>
<keyword evidence="13" id="KW-0732">Signal</keyword>
<dbReference type="SUPFAM" id="SSF56935">
    <property type="entry name" value="Porins"/>
    <property type="match status" value="1"/>
</dbReference>
<dbReference type="RefSeq" id="WP_079730885.1">
    <property type="nucleotide sequence ID" value="NZ_FVZE01000004.1"/>
</dbReference>
<protein>
    <submittedName>
        <fullName evidence="16">Outer membrane receptor proteins, mostly Fe transport</fullName>
    </submittedName>
</protein>
<dbReference type="PANTHER" id="PTHR32552:SF81">
    <property type="entry name" value="TONB-DEPENDENT OUTER MEMBRANE RECEPTOR"/>
    <property type="match status" value="1"/>
</dbReference>
<feature type="signal peptide" evidence="13">
    <location>
        <begin position="1"/>
        <end position="29"/>
    </location>
</feature>
<evidence type="ECO:0000256" key="4">
    <source>
        <dbReference type="ARBA" id="ARBA00022496"/>
    </source>
</evidence>
<evidence type="ECO:0000313" key="16">
    <source>
        <dbReference type="EMBL" id="SLK03357.1"/>
    </source>
</evidence>
<keyword evidence="2 11" id="KW-0813">Transport</keyword>
<name>A0A1U6I5S2_9SPHN</name>
<evidence type="ECO:0000256" key="9">
    <source>
        <dbReference type="ARBA" id="ARBA00023136"/>
    </source>
</evidence>
<keyword evidence="16" id="KW-0675">Receptor</keyword>
<keyword evidence="7" id="KW-0406">Ion transport</keyword>
<feature type="domain" description="TonB-dependent receptor plug" evidence="15">
    <location>
        <begin position="61"/>
        <end position="169"/>
    </location>
</feature>
<dbReference type="PANTHER" id="PTHR32552">
    <property type="entry name" value="FERRICHROME IRON RECEPTOR-RELATED"/>
    <property type="match status" value="1"/>
</dbReference>
<proteinExistence type="inferred from homology"/>
<dbReference type="GO" id="GO:0006826">
    <property type="term" value="P:iron ion transport"/>
    <property type="evidence" value="ECO:0007669"/>
    <property type="project" value="UniProtKB-KW"/>
</dbReference>
<dbReference type="Pfam" id="PF07715">
    <property type="entry name" value="Plug"/>
    <property type="match status" value="1"/>
</dbReference>
<evidence type="ECO:0000256" key="6">
    <source>
        <dbReference type="ARBA" id="ARBA00023004"/>
    </source>
</evidence>
<evidence type="ECO:0000256" key="12">
    <source>
        <dbReference type="RuleBase" id="RU003357"/>
    </source>
</evidence>
<evidence type="ECO:0000259" key="15">
    <source>
        <dbReference type="Pfam" id="PF07715"/>
    </source>
</evidence>
<dbReference type="InterPro" id="IPR000531">
    <property type="entry name" value="Beta-barrel_TonB"/>
</dbReference>
<evidence type="ECO:0000256" key="8">
    <source>
        <dbReference type="ARBA" id="ARBA00023077"/>
    </source>
</evidence>
<keyword evidence="6" id="KW-0408">Iron</keyword>
<comment type="subcellular location">
    <subcellularLocation>
        <location evidence="1 11">Cell outer membrane</location>
        <topology evidence="1 11">Multi-pass membrane protein</topology>
    </subcellularLocation>
</comment>
<reference evidence="17" key="1">
    <citation type="submission" date="2017-02" db="EMBL/GenBank/DDBJ databases">
        <authorList>
            <person name="Varghese N."/>
            <person name="Submissions S."/>
        </authorList>
    </citation>
    <scope>NUCLEOTIDE SEQUENCE [LARGE SCALE GENOMIC DNA]</scope>
    <source>
        <strain evidence="17">SM117</strain>
    </source>
</reference>
<keyword evidence="4" id="KW-0410">Iron transport</keyword>
<evidence type="ECO:0000256" key="7">
    <source>
        <dbReference type="ARBA" id="ARBA00023065"/>
    </source>
</evidence>
<sequence>MAISHYKCVRNLLLAGTAAGLLAGIPARAQNQSAATGAEDNEPRGGIGEIVVMARKRAESTQDVPVAITAVDAKTIEKYDLTSLERLSASTPQFSVGRAGTGSGATLVLRGIGSNTTSIGLEQSVAVVVDSVYYGQGRTINEGFFDLGQIEILKGPQALFFGKNATAGVISMATKDPGDAPEFLARVGYEANAQQLTGEAIASGPLSDTFGARLAVRASKQYGSLLPNRGAAETWRLTDVATGTTRFLNAPEPIRKQGTRDLLGRITLVWKPDSRLTANLKASFNDARSDNPLSNYVFYNCNGGQAQLNPNVPCEKKFRTYQASAPLEVAQDIPNGNSDGSPGNTYKSWGVTGTVNYELDSNITLTNVANYNWNRNIFRIDANVISASPVGLYATENTSYHSFSDELRATSDFGGMFDFMVGGLYQTTKRDYLAWTAQAGLENSDAPDGYRFVGNSKDSTTKGETLAIFGQAIFRPIPKVELAGGVRYTHETKDSSFLQPYSNPALVALGVFSPGVTLTANQTFDNWSPEFTVTWEPSDAVTVYAGYKSAYKSGGFSNSGIYGPLASVDDFTFGPETARGFEGGIKTQLFDRQLRFNLGAFWYRYKDLQIDFFNSPVFAFTTYNAGSAITKGIESDFQFAPYALPGFELHGSLNYNKAAYDKYDGAPCWTGQTIAQGCYTTTPRPAQDLSGVELANAPKWTGALGASYETHVSENLKIGLSADGRFKSGYLPTAFGNPYSRQKSYGVLDAQIRLSTKDDHLQFAIIGKNLTNTFYVNGAQDAPSSGGGTGTAGGFHADQIGYVADPRTVTAQITFKY</sequence>
<evidence type="ECO:0000256" key="13">
    <source>
        <dbReference type="SAM" id="SignalP"/>
    </source>
</evidence>
<keyword evidence="8 12" id="KW-0798">TonB box</keyword>
<dbReference type="AlphaFoldDB" id="A0A1U6I5S2"/>